<reference evidence="8" key="1">
    <citation type="journal article" date="2015" name="MBio">
        <title>Genome-Resolved Metagenomic Analysis Reveals Roles for Candidate Phyla and Other Microbial Community Members in Biogeochemical Transformations in Oil Reservoirs.</title>
        <authorList>
            <person name="Hu P."/>
            <person name="Tom L."/>
            <person name="Singh A."/>
            <person name="Thomas B.C."/>
            <person name="Baker B.J."/>
            <person name="Piceno Y.M."/>
            <person name="Andersen G.L."/>
            <person name="Banfield J.F."/>
        </authorList>
    </citation>
    <scope>NUCLEOTIDE SEQUENCE [LARGE SCALE GENOMIC DNA]</scope>
</reference>
<dbReference type="Proteomes" id="UP000053904">
    <property type="component" value="Unassembled WGS sequence"/>
</dbReference>
<dbReference type="PANTHER" id="PTHR10353:SF209">
    <property type="entry name" value="GALACTOLIPID GALACTOSYLTRANSFERASE SFR2, CHLOROPLASTIC"/>
    <property type="match status" value="1"/>
</dbReference>
<evidence type="ECO:0000256" key="3">
    <source>
        <dbReference type="ARBA" id="ARBA00023295"/>
    </source>
</evidence>
<comment type="caution">
    <text evidence="7">The sequence shown here is derived from an EMBL/GenBank/DDBJ whole genome shotgun (WGS) entry which is preliminary data.</text>
</comment>
<sequence length="415" mass="49988">MSIQFPKDFFWGASTSAYQIEGGLENNWSMWEERHSREEAEYYNKRNKKRMKFVSYPVGKENQREARKEENYISGIACDSFKEYKKDGMLLKELGLNAYRFSVAWSRIEPEKGKYSEEAIQYYKNLVKELKDNNIEPFLTCWHWDIPVWLVREGGLLSKDIQEYFENYVKFLVENLGNEVKYWITINEPIVYASTSYLIGRWPPEKKNPFKFYKVAFVKLIEMHKNAYNIIKEYNKDLNVSIAKNNQFIEPYNRKLINKTISSILRYINNYMFLDKIKGYLDFIGINYYTHNMIGLKGLKILDDKISDMGWWMRPKSIKYVLKEVYDRYRLPIYVTENGVADREEKYREWWIDETVEAMQGALEYGVELKGYMHWSLLDNFEWAEGYWPRFGLATRDRVIKESGYYYRELIKKYV</sequence>
<dbReference type="Gene3D" id="3.20.20.80">
    <property type="entry name" value="Glycosidases"/>
    <property type="match status" value="2"/>
</dbReference>
<keyword evidence="2 6" id="KW-0378">Hydrolase</keyword>
<comment type="similarity">
    <text evidence="1 5">Belongs to the glycosyl hydrolase 1 family.</text>
</comment>
<dbReference type="PROSITE" id="PS00572">
    <property type="entry name" value="GLYCOSYL_HYDROL_F1_1"/>
    <property type="match status" value="1"/>
</dbReference>
<dbReference type="GO" id="GO:0005975">
    <property type="term" value="P:carbohydrate metabolic process"/>
    <property type="evidence" value="ECO:0007669"/>
    <property type="project" value="InterPro"/>
</dbReference>
<dbReference type="PRINTS" id="PR00131">
    <property type="entry name" value="GLHYDRLASE1"/>
</dbReference>
<evidence type="ECO:0000313" key="7">
    <source>
        <dbReference type="EMBL" id="KUK76511.1"/>
    </source>
</evidence>
<name>A0A124FX03_9BACT</name>
<dbReference type="Pfam" id="PF00232">
    <property type="entry name" value="Glyco_hydro_1"/>
    <property type="match status" value="2"/>
</dbReference>
<dbReference type="InterPro" id="IPR017853">
    <property type="entry name" value="GH"/>
</dbReference>
<dbReference type="InterPro" id="IPR018120">
    <property type="entry name" value="Glyco_hydro_1_AS"/>
</dbReference>
<evidence type="ECO:0000256" key="2">
    <source>
        <dbReference type="ARBA" id="ARBA00022801"/>
    </source>
</evidence>
<accession>A0A124FX03</accession>
<proteinExistence type="inferred from homology"/>
<dbReference type="GO" id="GO:0008422">
    <property type="term" value="F:beta-glucosidase activity"/>
    <property type="evidence" value="ECO:0007669"/>
    <property type="project" value="TreeGrafter"/>
</dbReference>
<evidence type="ECO:0000256" key="1">
    <source>
        <dbReference type="ARBA" id="ARBA00010838"/>
    </source>
</evidence>
<dbReference type="InterPro" id="IPR033132">
    <property type="entry name" value="GH_1_N_CS"/>
</dbReference>
<dbReference type="AlphaFoldDB" id="A0A124FX03"/>
<dbReference type="SUPFAM" id="SSF51445">
    <property type="entry name" value="(Trans)glycosidases"/>
    <property type="match status" value="1"/>
</dbReference>
<dbReference type="PANTHER" id="PTHR10353">
    <property type="entry name" value="GLYCOSYL HYDROLASE"/>
    <property type="match status" value="1"/>
</dbReference>
<evidence type="ECO:0000256" key="4">
    <source>
        <dbReference type="PROSITE-ProRule" id="PRU10055"/>
    </source>
</evidence>
<evidence type="ECO:0000256" key="5">
    <source>
        <dbReference type="RuleBase" id="RU003690"/>
    </source>
</evidence>
<keyword evidence="3 6" id="KW-0326">Glycosidase</keyword>
<evidence type="ECO:0000256" key="6">
    <source>
        <dbReference type="RuleBase" id="RU004468"/>
    </source>
</evidence>
<dbReference type="PROSITE" id="PS00653">
    <property type="entry name" value="GLYCOSYL_HYDROL_F1_2"/>
    <property type="match status" value="1"/>
</dbReference>
<gene>
    <name evidence="7" type="ORF">XD93_0872</name>
</gene>
<dbReference type="PATRIC" id="fig|1641389.3.peg.1049"/>
<evidence type="ECO:0000313" key="8">
    <source>
        <dbReference type="Proteomes" id="UP000053904"/>
    </source>
</evidence>
<dbReference type="EMBL" id="LGGO01000141">
    <property type="protein sequence ID" value="KUK76511.1"/>
    <property type="molecule type" value="Genomic_DNA"/>
</dbReference>
<feature type="active site" description="Nucleophile" evidence="4">
    <location>
        <position position="337"/>
    </location>
</feature>
<organism evidence="7 8">
    <name type="scientific">candidate division WS6 bacterium 34_10</name>
    <dbReference type="NCBI Taxonomy" id="1641389"/>
    <lineage>
        <taxon>Bacteria</taxon>
        <taxon>Candidatus Dojkabacteria</taxon>
    </lineage>
</organism>
<dbReference type="InterPro" id="IPR001360">
    <property type="entry name" value="Glyco_hydro_1"/>
</dbReference>
<protein>
    <submittedName>
        <fullName evidence="7">Beta-glucosidase</fullName>
    </submittedName>
</protein>